<keyword evidence="2" id="KW-0548">Nucleotidyltransferase</keyword>
<feature type="domain" description="Pre-C2HC" evidence="1">
    <location>
        <begin position="178"/>
        <end position="237"/>
    </location>
</feature>
<organism evidence="2 3">
    <name type="scientific">Caerostris darwini</name>
    <dbReference type="NCBI Taxonomy" id="1538125"/>
    <lineage>
        <taxon>Eukaryota</taxon>
        <taxon>Metazoa</taxon>
        <taxon>Ecdysozoa</taxon>
        <taxon>Arthropoda</taxon>
        <taxon>Chelicerata</taxon>
        <taxon>Arachnida</taxon>
        <taxon>Araneae</taxon>
        <taxon>Araneomorphae</taxon>
        <taxon>Entelegynae</taxon>
        <taxon>Araneoidea</taxon>
        <taxon>Araneidae</taxon>
        <taxon>Caerostris</taxon>
    </lineage>
</organism>
<dbReference type="Pfam" id="PF07530">
    <property type="entry name" value="PRE_C2HC"/>
    <property type="match status" value="1"/>
</dbReference>
<evidence type="ECO:0000259" key="1">
    <source>
        <dbReference type="Pfam" id="PF07530"/>
    </source>
</evidence>
<keyword evidence="2" id="KW-0808">Transferase</keyword>
<gene>
    <name evidence="2" type="primary">X-elementORF2_649</name>
    <name evidence="2" type="ORF">CDAR_308021</name>
</gene>
<comment type="caution">
    <text evidence="2">The sequence shown here is derived from an EMBL/GenBank/DDBJ whole genome shotgun (WGS) entry which is preliminary data.</text>
</comment>
<reference evidence="2 3" key="1">
    <citation type="submission" date="2021-06" db="EMBL/GenBank/DDBJ databases">
        <title>Caerostris darwini draft genome.</title>
        <authorList>
            <person name="Kono N."/>
            <person name="Arakawa K."/>
        </authorList>
    </citation>
    <scope>NUCLEOTIDE SEQUENCE [LARGE SCALE GENOMIC DNA]</scope>
</reference>
<keyword evidence="2" id="KW-0695">RNA-directed DNA polymerase</keyword>
<proteinExistence type="predicted"/>
<dbReference type="InterPro" id="IPR006579">
    <property type="entry name" value="Pre_C2HC_dom"/>
</dbReference>
<evidence type="ECO:0000313" key="3">
    <source>
        <dbReference type="Proteomes" id="UP001054837"/>
    </source>
</evidence>
<keyword evidence="3" id="KW-1185">Reference proteome</keyword>
<name>A0AAV4VNK7_9ARAC</name>
<accession>A0AAV4VNK7</accession>
<dbReference type="Proteomes" id="UP001054837">
    <property type="component" value="Unassembled WGS sequence"/>
</dbReference>
<dbReference type="AlphaFoldDB" id="A0AAV4VNK7"/>
<dbReference type="GO" id="GO:0003964">
    <property type="term" value="F:RNA-directed DNA polymerase activity"/>
    <property type="evidence" value="ECO:0007669"/>
    <property type="project" value="UniProtKB-KW"/>
</dbReference>
<dbReference type="EMBL" id="BPLQ01013409">
    <property type="protein sequence ID" value="GIY71935.1"/>
    <property type="molecule type" value="Genomic_DNA"/>
</dbReference>
<sequence>MRAYITAHDILKDLIIYARTENNPNAEGHPMLNDNLNDDPTLTTQPFLKFTQKQRKNIKTATPSKISHVKKHSPKVNENINSTFSTPTANSNVRPIMIMKPNDIHSFMQKINNDLKTKITCKLTNQYLKIKPETENLHAIITKYLDSTNIPYYIITSKNLRTVKAVIRGLPINTDLEIIKNELTELTFEIVNFYQLKKTDQARTPMPLFQIHFAPTENIENIWILHNLLYTKINVEKYNTD</sequence>
<evidence type="ECO:0000313" key="2">
    <source>
        <dbReference type="EMBL" id="GIY71935.1"/>
    </source>
</evidence>
<protein>
    <submittedName>
        <fullName evidence="2">RNA-directed DNA polymerase from transposon X-element</fullName>
    </submittedName>
</protein>